<protein>
    <submittedName>
        <fullName evidence="1">Uncharacterized protein</fullName>
    </submittedName>
</protein>
<organism evidence="1 2">
    <name type="scientific">Phormidesmis priestleyi Ana</name>
    <dbReference type="NCBI Taxonomy" id="1666911"/>
    <lineage>
        <taxon>Bacteria</taxon>
        <taxon>Bacillati</taxon>
        <taxon>Cyanobacteriota</taxon>
        <taxon>Cyanophyceae</taxon>
        <taxon>Leptolyngbyales</taxon>
        <taxon>Leptolyngbyaceae</taxon>
        <taxon>Phormidesmis</taxon>
    </lineage>
</organism>
<dbReference type="AlphaFoldDB" id="A0A0P8BVD4"/>
<dbReference type="EMBL" id="LJZR01000045">
    <property type="protein sequence ID" value="KPQ32814.1"/>
    <property type="molecule type" value="Genomic_DNA"/>
</dbReference>
<accession>A0A0P8BVD4</accession>
<dbReference type="Proteomes" id="UP000050465">
    <property type="component" value="Unassembled WGS sequence"/>
</dbReference>
<name>A0A0P8BVD4_9CYAN</name>
<comment type="caution">
    <text evidence="1">The sequence shown here is derived from an EMBL/GenBank/DDBJ whole genome shotgun (WGS) entry which is preliminary data.</text>
</comment>
<evidence type="ECO:0000313" key="1">
    <source>
        <dbReference type="EMBL" id="KPQ32814.1"/>
    </source>
</evidence>
<sequence length="127" mass="14496">MKDVSKNMRMAGMMLFQDSLLEALSRNRLRCIVHMAQGAEILLKARIADEHPLLIFSKVPNRKANQTQLSLIDLLEKGRTLSYSELPDQLWAVTETPIPNIDAYQEFGKLRNQIIHFSTLLGVVKTF</sequence>
<dbReference type="PATRIC" id="fig|1666911.3.peg.3373"/>
<proteinExistence type="predicted"/>
<reference evidence="1 2" key="1">
    <citation type="submission" date="2015-09" db="EMBL/GenBank/DDBJ databases">
        <title>Identification and resolution of microdiversity through metagenomic sequencing of parallel consortia.</title>
        <authorList>
            <person name="Nelson W.C."/>
            <person name="Romine M.F."/>
            <person name="Lindemann S.R."/>
        </authorList>
    </citation>
    <scope>NUCLEOTIDE SEQUENCE [LARGE SCALE GENOMIC DNA]</scope>
    <source>
        <strain evidence="1">Ana</strain>
    </source>
</reference>
<evidence type="ECO:0000313" key="2">
    <source>
        <dbReference type="Proteomes" id="UP000050465"/>
    </source>
</evidence>
<gene>
    <name evidence="1" type="ORF">HLUCCA11_20465</name>
</gene>